<proteinExistence type="predicted"/>
<dbReference type="EMBL" id="CP138348">
    <property type="protein sequence ID" value="WPF88142.1"/>
    <property type="molecule type" value="Genomic_DNA"/>
</dbReference>
<dbReference type="InterPro" id="IPR021994">
    <property type="entry name" value="DUF3592"/>
</dbReference>
<sequence>MMENIVFFSIISIFILVGLGIILWGFSQQEVLVRSQKWPQTRAKITQLALEDLSDVDGQSYVTTITYSYTVKGNSYQNSNIGFGYCASSGKEYHQRIYQVLAAKSFVNIYYDPRHPYKSVISKSPGKGIYISKLVGIFFVIWGLGFLILFIFSSSDFQFIGYIIRLGVISIMLITFVTVFISCWRFVDTKKIDQLTKDIRQC</sequence>
<feature type="domain" description="DUF3592" evidence="2">
    <location>
        <begin position="41"/>
        <end position="123"/>
    </location>
</feature>
<feature type="transmembrane region" description="Helical" evidence="1">
    <location>
        <begin position="159"/>
        <end position="187"/>
    </location>
</feature>
<name>A0AAF0ZHC2_9CHRO</name>
<feature type="transmembrane region" description="Helical" evidence="1">
    <location>
        <begin position="6"/>
        <end position="26"/>
    </location>
</feature>
<evidence type="ECO:0000256" key="1">
    <source>
        <dbReference type="SAM" id="Phobius"/>
    </source>
</evidence>
<accession>A0AAF0ZHC2</accession>
<evidence type="ECO:0000259" key="2">
    <source>
        <dbReference type="Pfam" id="PF12158"/>
    </source>
</evidence>
<keyword evidence="1" id="KW-0812">Transmembrane</keyword>
<dbReference type="RefSeq" id="WP_320001349.1">
    <property type="nucleotide sequence ID" value="NZ_CP138348.1"/>
</dbReference>
<evidence type="ECO:0000313" key="3">
    <source>
        <dbReference type="EMBL" id="WPF88142.1"/>
    </source>
</evidence>
<keyword evidence="1" id="KW-0472">Membrane</keyword>
<reference evidence="3" key="1">
    <citation type="submission" date="2023-11" db="EMBL/GenBank/DDBJ databases">
        <title>Genome sequence of Cyanobacterium aponinum BCRC AL20115.</title>
        <authorList>
            <person name="Chang H.-Y."/>
            <person name="Lin K.-M."/>
            <person name="Hsueh H.-T."/>
            <person name="Chu H.-A."/>
            <person name="Kuo C.-H."/>
        </authorList>
    </citation>
    <scope>NUCLEOTIDE SEQUENCE</scope>
    <source>
        <strain evidence="3">AL20115</strain>
    </source>
</reference>
<feature type="transmembrane region" description="Helical" evidence="1">
    <location>
        <begin position="134"/>
        <end position="153"/>
    </location>
</feature>
<keyword evidence="1" id="KW-1133">Transmembrane helix</keyword>
<protein>
    <submittedName>
        <fullName evidence="3">DUF3592 domain-containing protein</fullName>
    </submittedName>
</protein>
<dbReference type="AlphaFoldDB" id="A0AAF0ZHC2"/>
<organism evidence="3">
    <name type="scientific">Cyanobacterium aponinum AL20115</name>
    <dbReference type="NCBI Taxonomy" id="3090662"/>
    <lineage>
        <taxon>Bacteria</taxon>
        <taxon>Bacillati</taxon>
        <taxon>Cyanobacteriota</taxon>
        <taxon>Cyanophyceae</taxon>
        <taxon>Oscillatoriophycideae</taxon>
        <taxon>Chroococcales</taxon>
        <taxon>Geminocystaceae</taxon>
        <taxon>Cyanobacterium</taxon>
    </lineage>
</organism>
<dbReference type="Pfam" id="PF12158">
    <property type="entry name" value="DUF3592"/>
    <property type="match status" value="1"/>
</dbReference>
<gene>
    <name evidence="3" type="ORF">SAY89_15260</name>
</gene>